<feature type="compositionally biased region" description="Pro residues" evidence="1">
    <location>
        <begin position="580"/>
        <end position="611"/>
    </location>
</feature>
<keyword evidence="5" id="KW-1185">Reference proteome</keyword>
<proteinExistence type="predicted"/>
<dbReference type="OrthoDB" id="2635672at2759"/>
<evidence type="ECO:0000256" key="2">
    <source>
        <dbReference type="SAM" id="SignalP"/>
    </source>
</evidence>
<protein>
    <recommendedName>
        <fullName evidence="3">F-box domain-containing protein</fullName>
    </recommendedName>
</protein>
<feature type="chain" id="PRO_5016727946" description="F-box domain-containing protein" evidence="2">
    <location>
        <begin position="29"/>
        <end position="750"/>
    </location>
</feature>
<dbReference type="EMBL" id="LUEZ02000045">
    <property type="protein sequence ID" value="RDB24254.1"/>
    <property type="molecule type" value="Genomic_DNA"/>
</dbReference>
<feature type="signal peptide" evidence="2">
    <location>
        <begin position="1"/>
        <end position="28"/>
    </location>
</feature>
<comment type="caution">
    <text evidence="4">The sequence shown here is derived from an EMBL/GenBank/DDBJ whole genome shotgun (WGS) entry which is preliminary data.</text>
</comment>
<reference evidence="4" key="1">
    <citation type="submission" date="2018-04" db="EMBL/GenBank/DDBJ databases">
        <title>Whole genome sequencing of Hypsizygus marmoreus.</title>
        <authorList>
            <person name="Choi I.-G."/>
            <person name="Min B."/>
            <person name="Kim J.-G."/>
            <person name="Kim S."/>
            <person name="Oh Y.-L."/>
            <person name="Kong W.-S."/>
            <person name="Park H."/>
            <person name="Jeong J."/>
            <person name="Song E.-S."/>
        </authorList>
    </citation>
    <scope>NUCLEOTIDE SEQUENCE [LARGE SCALE GENOMIC DNA]</scope>
    <source>
        <strain evidence="4">51987-8</strain>
    </source>
</reference>
<dbReference type="InParanoid" id="A0A369JXW6"/>
<evidence type="ECO:0000259" key="3">
    <source>
        <dbReference type="PROSITE" id="PS50181"/>
    </source>
</evidence>
<feature type="compositionally biased region" description="Basic and acidic residues" evidence="1">
    <location>
        <begin position="338"/>
        <end position="350"/>
    </location>
</feature>
<dbReference type="Pfam" id="PF00646">
    <property type="entry name" value="F-box"/>
    <property type="match status" value="1"/>
</dbReference>
<feature type="region of interest" description="Disordered" evidence="1">
    <location>
        <begin position="142"/>
        <end position="169"/>
    </location>
</feature>
<feature type="region of interest" description="Disordered" evidence="1">
    <location>
        <begin position="565"/>
        <end position="611"/>
    </location>
</feature>
<dbReference type="AlphaFoldDB" id="A0A369JXW6"/>
<evidence type="ECO:0000313" key="4">
    <source>
        <dbReference type="EMBL" id="RDB24254.1"/>
    </source>
</evidence>
<feature type="compositionally biased region" description="Polar residues" evidence="1">
    <location>
        <begin position="142"/>
        <end position="167"/>
    </location>
</feature>
<organism evidence="4 5">
    <name type="scientific">Hypsizygus marmoreus</name>
    <name type="common">White beech mushroom</name>
    <name type="synonym">Agaricus marmoreus</name>
    <dbReference type="NCBI Taxonomy" id="39966"/>
    <lineage>
        <taxon>Eukaryota</taxon>
        <taxon>Fungi</taxon>
        <taxon>Dikarya</taxon>
        <taxon>Basidiomycota</taxon>
        <taxon>Agaricomycotina</taxon>
        <taxon>Agaricomycetes</taxon>
        <taxon>Agaricomycetidae</taxon>
        <taxon>Agaricales</taxon>
        <taxon>Tricholomatineae</taxon>
        <taxon>Lyophyllaceae</taxon>
        <taxon>Hypsizygus</taxon>
    </lineage>
</organism>
<name>A0A369JXW6_HYPMA</name>
<sequence length="750" mass="80995">MLHCLPFLLLVVCHAVVRLEFGTPSAEGLPCGASAFHALSTRADLCTRFYDRPPLAHLRKKKYSIHAGLAEKENLKAWKQGCRHHPIHATTTCRTSACPPAPSSILKRTFESSSAKNNDAPRAPIPIDEAFKSGLLNVSTHTHGCTPRATNALNSNAKPNSNTTTHTPSKKHLELLDLPPELLLSIFAHLPAPTLHTLSRLSTRTHHLALPLFLAHRGLGPASGTLVLSHTHAGASPELTEISAAKSIDTDTEIMHLLSSALFRPAIHGVWCTFDFYKPRGEVLALVRRVGRVREAHVDFMGVGAWSSWSWTGCGRGGRRVVDGRGGNTRQGGEGEDGNSKEEEGTRKEMEEDDDVVDWEAEVRGMLDGFVERGCEKMTHALPRVLLPLDPIHTQRLVANHALHPHAWGLILPRITLPLLVDLAIDTCSVYYADLAPFLVRHTGIQRLKLGRNLRAPTRVSLTHQRQPKQKQKSKHEFLPRVRHLSAPPAFLVHLLSPPPSSPSTPLPALKTVTVITRIPYKHHFDFAAMDAVLAPVAARLVTLEAVALEVEVESSGDEWMVLDPIPPLAPTPSASHSPSPSPPRNTTIPTPPIPTSPAPTPAPTQEPIPTPLTQQHITRLGVRFKLYRLPEDVAGRLPAWVALFAGAREVGIWMVGREGVFGVGGGVGGSGPGGSGDSAVQGGNGITRNGDGQEGGGEGMTLIRALFRWSGKRLEGVGVNGVVRSLEGWVEEEARGGGRVYLGGGVDML</sequence>
<dbReference type="Proteomes" id="UP000076154">
    <property type="component" value="Unassembled WGS sequence"/>
</dbReference>
<dbReference type="InterPro" id="IPR001810">
    <property type="entry name" value="F-box_dom"/>
</dbReference>
<dbReference type="SUPFAM" id="SSF81383">
    <property type="entry name" value="F-box domain"/>
    <property type="match status" value="1"/>
</dbReference>
<feature type="region of interest" description="Disordered" evidence="1">
    <location>
        <begin position="320"/>
        <end position="354"/>
    </location>
</feature>
<dbReference type="PROSITE" id="PS50181">
    <property type="entry name" value="FBOX"/>
    <property type="match status" value="1"/>
</dbReference>
<feature type="domain" description="F-box" evidence="3">
    <location>
        <begin position="172"/>
        <end position="208"/>
    </location>
</feature>
<dbReference type="InterPro" id="IPR036047">
    <property type="entry name" value="F-box-like_dom_sf"/>
</dbReference>
<evidence type="ECO:0000313" key="5">
    <source>
        <dbReference type="Proteomes" id="UP000076154"/>
    </source>
</evidence>
<accession>A0A369JXW6</accession>
<keyword evidence="2" id="KW-0732">Signal</keyword>
<gene>
    <name evidence="4" type="ORF">Hypma_008573</name>
</gene>
<evidence type="ECO:0000256" key="1">
    <source>
        <dbReference type="SAM" id="MobiDB-lite"/>
    </source>
</evidence>